<dbReference type="Gene3D" id="3.30.420.10">
    <property type="entry name" value="Ribonuclease H-like superfamily/Ribonuclease H"/>
    <property type="match status" value="1"/>
</dbReference>
<organism evidence="2 3">
    <name type="scientific">Nyssa sinensis</name>
    <dbReference type="NCBI Taxonomy" id="561372"/>
    <lineage>
        <taxon>Eukaryota</taxon>
        <taxon>Viridiplantae</taxon>
        <taxon>Streptophyta</taxon>
        <taxon>Embryophyta</taxon>
        <taxon>Tracheophyta</taxon>
        <taxon>Spermatophyta</taxon>
        <taxon>Magnoliopsida</taxon>
        <taxon>eudicotyledons</taxon>
        <taxon>Gunneridae</taxon>
        <taxon>Pentapetalae</taxon>
        <taxon>asterids</taxon>
        <taxon>Cornales</taxon>
        <taxon>Nyssaceae</taxon>
        <taxon>Nyssa</taxon>
    </lineage>
</organism>
<feature type="domain" description="Integrase catalytic" evidence="1">
    <location>
        <begin position="1"/>
        <end position="70"/>
    </location>
</feature>
<dbReference type="InterPro" id="IPR057670">
    <property type="entry name" value="SH3_retrovirus"/>
</dbReference>
<dbReference type="InterPro" id="IPR036397">
    <property type="entry name" value="RNaseH_sf"/>
</dbReference>
<dbReference type="OrthoDB" id="1938465at2759"/>
<dbReference type="AlphaFoldDB" id="A0A5J5C4J0"/>
<dbReference type="PANTHER" id="PTHR42648:SF26">
    <property type="entry name" value="INTEGRASE CATALYTIC DOMAIN-CONTAINING PROTEIN"/>
    <property type="match status" value="1"/>
</dbReference>
<dbReference type="SUPFAM" id="SSF53098">
    <property type="entry name" value="Ribonuclease H-like"/>
    <property type="match status" value="1"/>
</dbReference>
<dbReference type="PROSITE" id="PS50994">
    <property type="entry name" value="INTEGRASE"/>
    <property type="match status" value="1"/>
</dbReference>
<name>A0A5J5C4J0_9ASTE</name>
<dbReference type="PANTHER" id="PTHR42648">
    <property type="entry name" value="TRANSPOSASE, PUTATIVE-RELATED"/>
    <property type="match status" value="1"/>
</dbReference>
<dbReference type="InterPro" id="IPR039537">
    <property type="entry name" value="Retrotran_Ty1/copia-like"/>
</dbReference>
<evidence type="ECO:0000313" key="2">
    <source>
        <dbReference type="EMBL" id="KAA8550069.1"/>
    </source>
</evidence>
<keyword evidence="3" id="KW-1185">Reference proteome</keyword>
<dbReference type="InterPro" id="IPR012337">
    <property type="entry name" value="RNaseH-like_sf"/>
</dbReference>
<accession>A0A5J5C4J0</accession>
<evidence type="ECO:0000313" key="3">
    <source>
        <dbReference type="Proteomes" id="UP000325577"/>
    </source>
</evidence>
<dbReference type="Pfam" id="PF25597">
    <property type="entry name" value="SH3_retrovirus"/>
    <property type="match status" value="1"/>
</dbReference>
<evidence type="ECO:0000259" key="1">
    <source>
        <dbReference type="PROSITE" id="PS50994"/>
    </source>
</evidence>
<reference evidence="2 3" key="1">
    <citation type="submission" date="2019-09" db="EMBL/GenBank/DDBJ databases">
        <title>A chromosome-level genome assembly of the Chinese tupelo Nyssa sinensis.</title>
        <authorList>
            <person name="Yang X."/>
            <person name="Kang M."/>
            <person name="Yang Y."/>
            <person name="Xiong H."/>
            <person name="Wang M."/>
            <person name="Zhang Z."/>
            <person name="Wang Z."/>
            <person name="Wu H."/>
            <person name="Ma T."/>
            <person name="Liu J."/>
            <person name="Xi Z."/>
        </authorList>
    </citation>
    <scope>NUCLEOTIDE SEQUENCE [LARGE SCALE GENOMIC DNA]</scope>
    <source>
        <strain evidence="2">J267</strain>
        <tissue evidence="2">Leaf</tissue>
    </source>
</reference>
<dbReference type="Proteomes" id="UP000325577">
    <property type="component" value="Linkage Group LG0"/>
</dbReference>
<dbReference type="InterPro" id="IPR001584">
    <property type="entry name" value="Integrase_cat-core"/>
</dbReference>
<dbReference type="GO" id="GO:0015074">
    <property type="term" value="P:DNA integration"/>
    <property type="evidence" value="ECO:0007669"/>
    <property type="project" value="InterPro"/>
</dbReference>
<protein>
    <recommendedName>
        <fullName evidence="1">Integrase catalytic domain-containing protein</fullName>
    </recommendedName>
</protein>
<dbReference type="GO" id="GO:0003676">
    <property type="term" value="F:nucleic acid binding"/>
    <property type="evidence" value="ECO:0007669"/>
    <property type="project" value="InterPro"/>
</dbReference>
<gene>
    <name evidence="2" type="ORF">F0562_001753</name>
</gene>
<sequence length="322" mass="35017">MSSPHTPSQNGRAERKHRHIIEIGLAMLFHSHVPLKFWVNAFSTATFMINRLPTLTLDGLSPYEILYGKPPTYSNFHPFGCLVFPNLRNYAPHNLAPRSRSCAFLGYSMSHHGFRCLDGSTNQVFISTHAIFYELNYPFKGHPCSRPLPDSLVSAFLEPTTSLEASSHPSPLPLSCGPCLTENSVSLVPFFFLQDTSAEPLGSSNGSASVPTDPAPTAEVFSIPTMGHLPLLGTRPMQTQANKGPWVFVGLPNVVKAWNVQTALDLSLSGPAGHVYALVVGDDCSYSVSTRGFAGLKGDCIYFSDDTFTSEIADLILFTSCS</sequence>
<proteinExistence type="predicted"/>
<dbReference type="EMBL" id="CM018031">
    <property type="protein sequence ID" value="KAA8550069.1"/>
    <property type="molecule type" value="Genomic_DNA"/>
</dbReference>